<protein>
    <recommendedName>
        <fullName evidence="6">Eukaryotic translation initiation factor 5B</fullName>
    </recommendedName>
</protein>
<dbReference type="GO" id="GO:0003743">
    <property type="term" value="F:translation initiation factor activity"/>
    <property type="evidence" value="ECO:0007669"/>
    <property type="project" value="TreeGrafter"/>
</dbReference>
<dbReference type="Gene3D" id="2.40.30.10">
    <property type="entry name" value="Translation factors"/>
    <property type="match status" value="1"/>
</dbReference>
<evidence type="ECO:0000256" key="1">
    <source>
        <dbReference type="ARBA" id="ARBA00022741"/>
    </source>
</evidence>
<dbReference type="InterPro" id="IPR009000">
    <property type="entry name" value="Transl_B-barrel_sf"/>
</dbReference>
<gene>
    <name evidence="4" type="ORF">PXEA_LOCUS24336</name>
</gene>
<evidence type="ECO:0008006" key="6">
    <source>
        <dbReference type="Google" id="ProtNLM"/>
    </source>
</evidence>
<keyword evidence="3" id="KW-0812">Transmembrane</keyword>
<evidence type="ECO:0000313" key="5">
    <source>
        <dbReference type="Proteomes" id="UP000784294"/>
    </source>
</evidence>
<sequence>MDIIVVNGRIREGDTIVLAGQEGAISTQVRGILMPAPMTELRIKSIYHQHREVVGAQGVKLIAKDLDKSLAGLPIYVANDLAEDLYYRVCCPFLSFYSILSLIFF</sequence>
<reference evidence="4" key="1">
    <citation type="submission" date="2018-11" db="EMBL/GenBank/DDBJ databases">
        <authorList>
            <consortium name="Pathogen Informatics"/>
        </authorList>
    </citation>
    <scope>NUCLEOTIDE SEQUENCE</scope>
</reference>
<comment type="caution">
    <text evidence="4">The sequence shown here is derived from an EMBL/GenBank/DDBJ whole genome shotgun (WGS) entry which is preliminary data.</text>
</comment>
<name>A0A448X8Q5_9PLAT</name>
<feature type="transmembrane region" description="Helical" evidence="3">
    <location>
        <begin position="85"/>
        <end position="104"/>
    </location>
</feature>
<dbReference type="AlphaFoldDB" id="A0A448X8Q5"/>
<keyword evidence="1" id="KW-0547">Nucleotide-binding</keyword>
<dbReference type="Proteomes" id="UP000784294">
    <property type="component" value="Unassembled WGS sequence"/>
</dbReference>
<keyword evidence="3" id="KW-0472">Membrane</keyword>
<dbReference type="InterPro" id="IPR015760">
    <property type="entry name" value="TIF_IF2"/>
</dbReference>
<keyword evidence="3" id="KW-1133">Transmembrane helix</keyword>
<evidence type="ECO:0000256" key="2">
    <source>
        <dbReference type="ARBA" id="ARBA00023134"/>
    </source>
</evidence>
<dbReference type="GO" id="GO:0005525">
    <property type="term" value="F:GTP binding"/>
    <property type="evidence" value="ECO:0007669"/>
    <property type="project" value="UniProtKB-KW"/>
</dbReference>
<evidence type="ECO:0000256" key="3">
    <source>
        <dbReference type="SAM" id="Phobius"/>
    </source>
</evidence>
<keyword evidence="5" id="KW-1185">Reference proteome</keyword>
<dbReference type="EMBL" id="CAAALY010116691">
    <property type="protein sequence ID" value="VEL30896.1"/>
    <property type="molecule type" value="Genomic_DNA"/>
</dbReference>
<dbReference type="OrthoDB" id="4928at2759"/>
<dbReference type="SUPFAM" id="SSF50447">
    <property type="entry name" value="Translation proteins"/>
    <property type="match status" value="1"/>
</dbReference>
<evidence type="ECO:0000313" key="4">
    <source>
        <dbReference type="EMBL" id="VEL30896.1"/>
    </source>
</evidence>
<dbReference type="PANTHER" id="PTHR43381:SF4">
    <property type="entry name" value="EUKARYOTIC TRANSLATION INITIATION FACTOR 5B"/>
    <property type="match status" value="1"/>
</dbReference>
<keyword evidence="2" id="KW-0342">GTP-binding</keyword>
<dbReference type="GO" id="GO:0005739">
    <property type="term" value="C:mitochondrion"/>
    <property type="evidence" value="ECO:0007669"/>
    <property type="project" value="TreeGrafter"/>
</dbReference>
<accession>A0A448X8Q5</accession>
<dbReference type="PANTHER" id="PTHR43381">
    <property type="entry name" value="TRANSLATION INITIATION FACTOR IF-2-RELATED"/>
    <property type="match status" value="1"/>
</dbReference>
<organism evidence="4 5">
    <name type="scientific">Protopolystoma xenopodis</name>
    <dbReference type="NCBI Taxonomy" id="117903"/>
    <lineage>
        <taxon>Eukaryota</taxon>
        <taxon>Metazoa</taxon>
        <taxon>Spiralia</taxon>
        <taxon>Lophotrochozoa</taxon>
        <taxon>Platyhelminthes</taxon>
        <taxon>Monogenea</taxon>
        <taxon>Polyopisthocotylea</taxon>
        <taxon>Polystomatidea</taxon>
        <taxon>Polystomatidae</taxon>
        <taxon>Protopolystoma</taxon>
    </lineage>
</organism>
<proteinExistence type="predicted"/>